<proteinExistence type="predicted"/>
<feature type="compositionally biased region" description="Polar residues" evidence="1">
    <location>
        <begin position="1029"/>
        <end position="1040"/>
    </location>
</feature>
<feature type="compositionally biased region" description="Low complexity" evidence="1">
    <location>
        <begin position="1004"/>
        <end position="1028"/>
    </location>
</feature>
<feature type="compositionally biased region" description="Low complexity" evidence="1">
    <location>
        <begin position="1055"/>
        <end position="1065"/>
    </location>
</feature>
<feature type="region of interest" description="Disordered" evidence="1">
    <location>
        <begin position="779"/>
        <end position="801"/>
    </location>
</feature>
<accession>A0AAN6IVV6</accession>
<dbReference type="Gene3D" id="2.60.40.10">
    <property type="entry name" value="Immunoglobulins"/>
    <property type="match status" value="1"/>
</dbReference>
<comment type="caution">
    <text evidence="3">The sequence shown here is derived from an EMBL/GenBank/DDBJ whole genome shotgun (WGS) entry which is preliminary data.</text>
</comment>
<protein>
    <recommendedName>
        <fullName evidence="2">Inositol polyphosphate-related phosphatase domain-containing protein</fullName>
    </recommendedName>
</protein>
<feature type="region of interest" description="Disordered" evidence="1">
    <location>
        <begin position="361"/>
        <end position="404"/>
    </location>
</feature>
<dbReference type="InterPro" id="IPR046985">
    <property type="entry name" value="IP5"/>
</dbReference>
<dbReference type="GO" id="GO:0046856">
    <property type="term" value="P:phosphatidylinositol dephosphorylation"/>
    <property type="evidence" value="ECO:0007669"/>
    <property type="project" value="InterPro"/>
</dbReference>
<feature type="region of interest" description="Disordered" evidence="1">
    <location>
        <begin position="477"/>
        <end position="498"/>
    </location>
</feature>
<dbReference type="PANTHER" id="PTHR11200">
    <property type="entry name" value="INOSITOL 5-PHOSPHATASE"/>
    <property type="match status" value="1"/>
</dbReference>
<name>A0AAN6IVV6_EXODE</name>
<feature type="compositionally biased region" description="Acidic residues" evidence="1">
    <location>
        <begin position="111"/>
        <end position="128"/>
    </location>
</feature>
<organism evidence="3 4">
    <name type="scientific">Exophiala dermatitidis</name>
    <name type="common">Black yeast-like fungus</name>
    <name type="synonym">Wangiella dermatitidis</name>
    <dbReference type="NCBI Taxonomy" id="5970"/>
    <lineage>
        <taxon>Eukaryota</taxon>
        <taxon>Fungi</taxon>
        <taxon>Dikarya</taxon>
        <taxon>Ascomycota</taxon>
        <taxon>Pezizomycotina</taxon>
        <taxon>Eurotiomycetes</taxon>
        <taxon>Chaetothyriomycetidae</taxon>
        <taxon>Chaetothyriales</taxon>
        <taxon>Herpotrichiellaceae</taxon>
        <taxon>Exophiala</taxon>
    </lineage>
</organism>
<dbReference type="SMART" id="SM00128">
    <property type="entry name" value="IPPc"/>
    <property type="match status" value="1"/>
</dbReference>
<dbReference type="Proteomes" id="UP001161757">
    <property type="component" value="Unassembled WGS sequence"/>
</dbReference>
<dbReference type="EMBL" id="JAJGCB010000004">
    <property type="protein sequence ID" value="KAJ8992910.1"/>
    <property type="molecule type" value="Genomic_DNA"/>
</dbReference>
<dbReference type="PANTHER" id="PTHR11200:SF300">
    <property type="entry name" value="TYPE II INOSITOL 1,4,5-TRISPHOSPHATE 5-PHOSPHATASE"/>
    <property type="match status" value="1"/>
</dbReference>
<reference evidence="3" key="1">
    <citation type="submission" date="2023-01" db="EMBL/GenBank/DDBJ databases">
        <title>Exophiala dermititidis isolated from Cystic Fibrosis Patient.</title>
        <authorList>
            <person name="Kurbessoian T."/>
            <person name="Crocker A."/>
            <person name="Murante D."/>
            <person name="Hogan D.A."/>
            <person name="Stajich J.E."/>
        </authorList>
    </citation>
    <scope>NUCLEOTIDE SEQUENCE</scope>
    <source>
        <strain evidence="3">Ex8</strain>
    </source>
</reference>
<dbReference type="Pfam" id="PF22669">
    <property type="entry name" value="Exo_endo_phos2"/>
    <property type="match status" value="2"/>
</dbReference>
<dbReference type="InterPro" id="IPR036691">
    <property type="entry name" value="Endo/exonu/phosph_ase_sf"/>
</dbReference>
<dbReference type="GO" id="GO:0004439">
    <property type="term" value="F:phosphatidylinositol-4,5-bisphosphate 5-phosphatase activity"/>
    <property type="evidence" value="ECO:0007669"/>
    <property type="project" value="TreeGrafter"/>
</dbReference>
<evidence type="ECO:0000313" key="4">
    <source>
        <dbReference type="Proteomes" id="UP001161757"/>
    </source>
</evidence>
<feature type="compositionally biased region" description="Basic and acidic residues" evidence="1">
    <location>
        <begin position="376"/>
        <end position="387"/>
    </location>
</feature>
<feature type="compositionally biased region" description="Basic and acidic residues" evidence="1">
    <location>
        <begin position="1"/>
        <end position="11"/>
    </location>
</feature>
<feature type="compositionally biased region" description="Polar residues" evidence="1">
    <location>
        <begin position="792"/>
        <end position="801"/>
    </location>
</feature>
<dbReference type="Pfam" id="PF21310">
    <property type="entry name" value="OCRL-like_ASH"/>
    <property type="match status" value="2"/>
</dbReference>
<feature type="region of interest" description="Disordered" evidence="1">
    <location>
        <begin position="1"/>
        <end position="45"/>
    </location>
</feature>
<dbReference type="InterPro" id="IPR048869">
    <property type="entry name" value="OCRL-1_2_ASH"/>
</dbReference>
<evidence type="ECO:0000313" key="3">
    <source>
        <dbReference type="EMBL" id="KAJ8992910.1"/>
    </source>
</evidence>
<dbReference type="InterPro" id="IPR013783">
    <property type="entry name" value="Ig-like_fold"/>
</dbReference>
<dbReference type="SUPFAM" id="SSF56219">
    <property type="entry name" value="DNase I-like"/>
    <property type="match status" value="1"/>
</dbReference>
<feature type="compositionally biased region" description="Polar residues" evidence="1">
    <location>
        <begin position="35"/>
        <end position="45"/>
    </location>
</feature>
<gene>
    <name evidence="3" type="ORF">HRR80_002954</name>
</gene>
<sequence>MSSKPDVERDTSPAPWRSTDPWATKAQAQAPGAFPSSSIAPQSHVSAPHSLSAAVRARKHEYIRKKTLKMKVGTWNVAAISGTEKDLGAWFVEGYGAKGLNQDLSGVSNEDVGDDDDDSSDSNDDNIESVEAQEARITKKKTTVPIGDTHAEPHGDQIDLYVLGLQEVVDITSMTEAVKPYTDPNPGKKWKKALKRALPPGYKKVAEQQLLGLLLLIYASADLAPSIGSVSTASVGTGLMGYFGNKGAVAARIMLAETTRLCFVNCHLAAGSDQTALNRRIWDTYQILSRTRFSPVSPDGEVVEVGEEKIGDEDFCFWFGDLNYRLDDIPGEDVRRLLLLHTRNEYDVSIKSKRRIDSELGWVDPPSNESLPAPNERYEYSDAERPAYESTAEPPLDPKSDPASLHTTIQSLLAHDQLRAQQRLRRAFHEGWREGEINFLPTYKYDVGSVGMFDSGDKKRSPSWCDRILFRTRRDKQRYEEKKKQMEEARQKDESMKARGIDQATAEHDVLFDYDPETDGLAYGDDYDEYNEEEAAPHEVELVHTQEDTEDTIELLSYHSHQRILSSDHKPLDAVFRLTYDAVIPELKAKVHQEVARELDKAENEGRPSVTVVVDHHHSDPIPNADGAADMNIVDFGEVRYRVRKPRAVTIANTGQITASFAFVDRPTESANDAGVAPRWLEVRLDPSLDHDGTEGQQTTASARSISLSPGETISVELSINITDGKLVYELNEGTLQLDDILVLRIESGRDHFLPVRGTWMQSSFFRTLDELVVAPEGGVRSLPKSRRNRDSTGTGNVRSTVTHHSAPKELYSLTETLPTYLERSLAEWGMIHDERHEIPPWQYHSNKNNSGLSWPFSRETWTFHEGEERSELLAGVREALDTARPLDSNFDPSVPCLVRLEVLAETLTSFLQSLRDGIISADTWSEVEQRLSVSEKGKVQATSQEIQDMVMDSLSRYPVHSVSLTFVTFLLSRIMTEMIPFGGGVGTTAAPSAASFADEHHPSSTVGNSSISSSSRRSRASTLSTDSEQTATSLAGSENSTTTPSSPPVGATKRSLFPSLPSLPLRRRRTGTETGTGTGSESSTTTDALAPPVEDSLTTTATVDLDSERRKKELVAAYVDVFAPIVIRSANDTDRHLKPKEKKLLDARKRRVLEAFLETT</sequence>
<dbReference type="AlphaFoldDB" id="A0AAN6IVV6"/>
<evidence type="ECO:0000259" key="2">
    <source>
        <dbReference type="SMART" id="SM00128"/>
    </source>
</evidence>
<dbReference type="Gene3D" id="3.60.10.10">
    <property type="entry name" value="Endonuclease/exonuclease/phosphatase"/>
    <property type="match status" value="1"/>
</dbReference>
<feature type="region of interest" description="Disordered" evidence="1">
    <location>
        <begin position="992"/>
        <end position="1092"/>
    </location>
</feature>
<evidence type="ECO:0000256" key="1">
    <source>
        <dbReference type="SAM" id="MobiDB-lite"/>
    </source>
</evidence>
<feature type="domain" description="Inositol polyphosphate-related phosphatase" evidence="2">
    <location>
        <begin position="126"/>
        <end position="584"/>
    </location>
</feature>
<feature type="compositionally biased region" description="Low complexity" evidence="1">
    <location>
        <begin position="1073"/>
        <end position="1087"/>
    </location>
</feature>
<dbReference type="InterPro" id="IPR000300">
    <property type="entry name" value="IPPc"/>
</dbReference>
<feature type="region of interest" description="Disordered" evidence="1">
    <location>
        <begin position="102"/>
        <end position="130"/>
    </location>
</feature>